<dbReference type="SUPFAM" id="SSF56784">
    <property type="entry name" value="HAD-like"/>
    <property type="match status" value="1"/>
</dbReference>
<evidence type="ECO:0000256" key="8">
    <source>
        <dbReference type="ARBA" id="ARBA00022837"/>
    </source>
</evidence>
<evidence type="ECO:0000256" key="13">
    <source>
        <dbReference type="ARBA" id="ARBA00022989"/>
    </source>
</evidence>
<feature type="transmembrane region" description="Helical" evidence="17">
    <location>
        <begin position="261"/>
        <end position="282"/>
    </location>
</feature>
<dbReference type="SUPFAM" id="SSF81665">
    <property type="entry name" value="Calcium ATPase, transmembrane domain M"/>
    <property type="match status" value="1"/>
</dbReference>
<dbReference type="GO" id="GO:0005524">
    <property type="term" value="F:ATP binding"/>
    <property type="evidence" value="ECO:0007669"/>
    <property type="project" value="UniProtKB-KW"/>
</dbReference>
<dbReference type="InterPro" id="IPR044492">
    <property type="entry name" value="P_typ_ATPase_HD_dom"/>
</dbReference>
<evidence type="ECO:0000256" key="1">
    <source>
        <dbReference type="ARBA" id="ARBA00004141"/>
    </source>
</evidence>
<name>A0AA39A3U8_VITRO</name>
<evidence type="ECO:0000256" key="16">
    <source>
        <dbReference type="ARBA" id="ARBA00048694"/>
    </source>
</evidence>
<dbReference type="SFLD" id="SFLDF00027">
    <property type="entry name" value="p-type_atpase"/>
    <property type="match status" value="1"/>
</dbReference>
<dbReference type="GO" id="GO:0016887">
    <property type="term" value="F:ATP hydrolysis activity"/>
    <property type="evidence" value="ECO:0007669"/>
    <property type="project" value="InterPro"/>
</dbReference>
<dbReference type="InterPro" id="IPR023298">
    <property type="entry name" value="ATPase_P-typ_TM_dom_sf"/>
</dbReference>
<dbReference type="FunFam" id="3.40.50.1000:FF:000193">
    <property type="entry name" value="Plasma membrane calcium-transporting ATPase 2"/>
    <property type="match status" value="1"/>
</dbReference>
<dbReference type="Pfam" id="PF00689">
    <property type="entry name" value="Cation_ATPase_C"/>
    <property type="match status" value="1"/>
</dbReference>
<evidence type="ECO:0000313" key="19">
    <source>
        <dbReference type="EMBL" id="KAJ9700470.1"/>
    </source>
</evidence>
<evidence type="ECO:0000256" key="5">
    <source>
        <dbReference type="ARBA" id="ARBA00022692"/>
    </source>
</evidence>
<dbReference type="Pfam" id="PF00690">
    <property type="entry name" value="Cation_ATPase_N"/>
    <property type="match status" value="1"/>
</dbReference>
<dbReference type="Proteomes" id="UP001168098">
    <property type="component" value="Unassembled WGS sequence"/>
</dbReference>
<dbReference type="PANTHER" id="PTHR24093:SF434">
    <property type="entry name" value="CALCIUM-TRANSPORTING ATPASE 13, PLASMA MEMBRANE-TYPE-RELATED"/>
    <property type="match status" value="1"/>
</dbReference>
<dbReference type="InterPro" id="IPR004014">
    <property type="entry name" value="ATPase_P-typ_cation-transptr_N"/>
</dbReference>
<dbReference type="GO" id="GO:0005388">
    <property type="term" value="F:P-type calcium transporter activity"/>
    <property type="evidence" value="ECO:0007669"/>
    <property type="project" value="UniProtKB-EC"/>
</dbReference>
<feature type="transmembrane region" description="Helical" evidence="17">
    <location>
        <begin position="1087"/>
        <end position="1107"/>
    </location>
</feature>
<dbReference type="NCBIfam" id="TIGR01517">
    <property type="entry name" value="ATPase-IIB_Ca"/>
    <property type="match status" value="1"/>
</dbReference>
<comment type="caution">
    <text evidence="17">Lacks conserved residue(s) required for the propagation of feature annotation.</text>
</comment>
<evidence type="ECO:0000256" key="2">
    <source>
        <dbReference type="ARBA" id="ARBA00006124"/>
    </source>
</evidence>
<organism evidence="19 20">
    <name type="scientific">Vitis rotundifolia</name>
    <name type="common">Muscadine grape</name>
    <dbReference type="NCBI Taxonomy" id="103349"/>
    <lineage>
        <taxon>Eukaryota</taxon>
        <taxon>Viridiplantae</taxon>
        <taxon>Streptophyta</taxon>
        <taxon>Embryophyta</taxon>
        <taxon>Tracheophyta</taxon>
        <taxon>Spermatophyta</taxon>
        <taxon>Magnoliopsida</taxon>
        <taxon>eudicotyledons</taxon>
        <taxon>Gunneridae</taxon>
        <taxon>Pentapetalae</taxon>
        <taxon>rosids</taxon>
        <taxon>Vitales</taxon>
        <taxon>Vitaceae</taxon>
        <taxon>Viteae</taxon>
        <taxon>Vitis</taxon>
    </lineage>
</organism>
<evidence type="ECO:0000256" key="3">
    <source>
        <dbReference type="ARBA" id="ARBA00022448"/>
    </source>
</evidence>
<dbReference type="PRINTS" id="PR00120">
    <property type="entry name" value="HATPASE"/>
</dbReference>
<dbReference type="Gene3D" id="3.40.50.1000">
    <property type="entry name" value="HAD superfamily/HAD-like"/>
    <property type="match status" value="1"/>
</dbReference>
<dbReference type="Pfam" id="PF13246">
    <property type="entry name" value="Cation_ATPase"/>
    <property type="match status" value="1"/>
</dbReference>
<evidence type="ECO:0000256" key="15">
    <source>
        <dbReference type="ARBA" id="ARBA00023136"/>
    </source>
</evidence>
<protein>
    <recommendedName>
        <fullName evidence="17">Calcium-transporting ATPase</fullName>
        <ecNumber evidence="17">7.2.2.10</ecNumber>
    </recommendedName>
</protein>
<proteinExistence type="inferred from homology"/>
<evidence type="ECO:0000256" key="17">
    <source>
        <dbReference type="RuleBase" id="RU361146"/>
    </source>
</evidence>
<dbReference type="Gene3D" id="2.70.150.10">
    <property type="entry name" value="Calcium-transporting ATPase, cytoplasmic transduction domain A"/>
    <property type="match status" value="1"/>
</dbReference>
<keyword evidence="13 17" id="KW-1133">Transmembrane helix</keyword>
<dbReference type="EC" id="7.2.2.10" evidence="17"/>
<dbReference type="GO" id="GO:0046872">
    <property type="term" value="F:metal ion binding"/>
    <property type="evidence" value="ECO:0007669"/>
    <property type="project" value="UniProtKB-KW"/>
</dbReference>
<keyword evidence="12" id="KW-1278">Translocase</keyword>
<dbReference type="InterPro" id="IPR001757">
    <property type="entry name" value="P_typ_ATPase"/>
</dbReference>
<keyword evidence="8 17" id="KW-0106">Calcium</keyword>
<dbReference type="InterPro" id="IPR008250">
    <property type="entry name" value="ATPase_P-typ_transduc_dom_A_sf"/>
</dbReference>
<dbReference type="InterPro" id="IPR036412">
    <property type="entry name" value="HAD-like_sf"/>
</dbReference>
<feature type="transmembrane region" description="Helical" evidence="17">
    <location>
        <begin position="1057"/>
        <end position="1075"/>
    </location>
</feature>
<sequence length="1123" mass="123438">MPNILPVNLSSIGSSLDVPSTLSKPSKRWHWAFVTIYCSSTLHSLLNDPLSNNKNKSRKLLLNTPPFVVLNVPSTLSKPSKRWHLTFATINCCRALHSLLNDPLSNNKNRSRKLLLNTPPFVVLNVPSTLSKPSKRWHLTFATINCCRALHSLLNDPLSNNKNKSRKLLLNTTPFVVLDVKPCSGFSDIDQTSLIDLVKEKKLDQLRELGGVEGVAEALKADIKNGIHGDVKDVACRTEEFGSNTYQKPPMKSFLHFVVEAFKDLTILVLLACAALSLGFGIKKHGVKVGWYDGGSIFLAIFLVISVSAGTNFKQNRQFDQLSKVSNNIQVDVVRHGRRQQISIFGIVVGDVVCLKIGDRVPADGLFLDGHSLEVDESSMTGESDHVEVNTSLNPFLSSGTEVADGYGRMLVTSVGMNTTWGEMMSTISRDANEQTPLQARLNKLTSSIGKVGLAVAFLVLAVLLVLYFTGNTKDENGNQEFNARKTKAGDIVKAVAGIITAAITIVVVAIPEGLPLAVTLILGYSIKRMMADKAMVRKLSACVTMGLATTICTDKTGTLTLNEMKVTKFWLGKQPIEAASSIATDLKLIRQGVALNTTGSIYREPSSSKVKFSGSPTEKAILSWAVLELGMDMERMKNYTILHVEAFNSEKKRSGILIRKKADNTIHVHWKGAAEMILAMCSSYYDASGSMKDLDDGERMNFEQTIQGMAASSLRCMAFAHKQIPKEEQEIGEGLQKLKEDSLTLIALVGIKDPCRPGVRKAVEDCQYAGVNVKMITGDNIFTARAIAIECGILRPGQEMDSEAVVEGEVFGQYTEEERMERVDKILVMAGSSPFDKLLLVQCLKKKGHVVAVTGDDTNDAPALIEADIGLFMGIQGTEVAKESSDIIILDGNFASVATVLRWGRCVYNNIQKFIQFQLTLNVAALVINCVTAASASQVPLTAFHLLWMNLIMDTLGVLALATEPPNKELMEKPPVGRAEPLITNIMWRNLLAQALYQIVVLLTLQFKGKSIFGLSKKVKDTLIFNTSVLCQVFNEFNARELEKKNVFTGIRKNKLFLGIIGLAIILQVVMVEFLNKFADIERLDWTQWFACIGVAAASCPIDWLVKYIPVSDKPILDYLKR</sequence>
<keyword evidence="14 17" id="KW-0406">Ion transport</keyword>
<dbReference type="SMART" id="SM00831">
    <property type="entry name" value="Cation_ATPase_N"/>
    <property type="match status" value="1"/>
</dbReference>
<dbReference type="InterPro" id="IPR006068">
    <property type="entry name" value="ATPase_P-typ_cation-transptr_C"/>
</dbReference>
<keyword evidence="5 17" id="KW-0812">Transmembrane</keyword>
<dbReference type="SUPFAM" id="SSF81653">
    <property type="entry name" value="Calcium ATPase, transduction domain A"/>
    <property type="match status" value="1"/>
</dbReference>
<evidence type="ECO:0000256" key="4">
    <source>
        <dbReference type="ARBA" id="ARBA00022568"/>
    </source>
</evidence>
<feature type="transmembrane region" description="Helical" evidence="17">
    <location>
        <begin position="294"/>
        <end position="313"/>
    </location>
</feature>
<dbReference type="SUPFAM" id="SSF81660">
    <property type="entry name" value="Metal cation-transporting ATPase, ATP-binding domain N"/>
    <property type="match status" value="1"/>
</dbReference>
<keyword evidence="20" id="KW-1185">Reference proteome</keyword>
<evidence type="ECO:0000256" key="11">
    <source>
        <dbReference type="ARBA" id="ARBA00022860"/>
    </source>
</evidence>
<comment type="subcellular location">
    <subcellularLocation>
        <location evidence="1 17">Membrane</location>
        <topology evidence="1 17">Multi-pass membrane protein</topology>
    </subcellularLocation>
</comment>
<dbReference type="AlphaFoldDB" id="A0AA39A3U8"/>
<comment type="caution">
    <text evidence="19">The sequence shown here is derived from an EMBL/GenBank/DDBJ whole genome shotgun (WGS) entry which is preliminary data.</text>
</comment>
<keyword evidence="15 17" id="KW-0472">Membrane</keyword>
<keyword evidence="3 17" id="KW-0813">Transport</keyword>
<evidence type="ECO:0000259" key="18">
    <source>
        <dbReference type="SMART" id="SM00831"/>
    </source>
</evidence>
<dbReference type="InterPro" id="IPR023299">
    <property type="entry name" value="ATPase_P-typ_cyto_dom_N"/>
</dbReference>
<evidence type="ECO:0000256" key="6">
    <source>
        <dbReference type="ARBA" id="ARBA00022723"/>
    </source>
</evidence>
<dbReference type="PROSITE" id="PS00154">
    <property type="entry name" value="ATPASE_E1_E2"/>
    <property type="match status" value="1"/>
</dbReference>
<dbReference type="GO" id="GO:0005516">
    <property type="term" value="F:calmodulin binding"/>
    <property type="evidence" value="ECO:0007669"/>
    <property type="project" value="UniProtKB-KW"/>
</dbReference>
<dbReference type="FunFam" id="3.40.1110.10:FF:000013">
    <property type="entry name" value="Calcium-transporting ATPase"/>
    <property type="match status" value="1"/>
</dbReference>
<evidence type="ECO:0000256" key="10">
    <source>
        <dbReference type="ARBA" id="ARBA00022842"/>
    </source>
</evidence>
<keyword evidence="10" id="KW-0460">Magnesium</keyword>
<comment type="catalytic activity">
    <reaction evidence="16 17">
        <text>Ca(2+)(in) + ATP + H2O = Ca(2+)(out) + ADP + phosphate + H(+)</text>
        <dbReference type="Rhea" id="RHEA:18105"/>
        <dbReference type="ChEBI" id="CHEBI:15377"/>
        <dbReference type="ChEBI" id="CHEBI:15378"/>
        <dbReference type="ChEBI" id="CHEBI:29108"/>
        <dbReference type="ChEBI" id="CHEBI:30616"/>
        <dbReference type="ChEBI" id="CHEBI:43474"/>
        <dbReference type="ChEBI" id="CHEBI:456216"/>
        <dbReference type="EC" id="7.2.2.10"/>
    </reaction>
</comment>
<dbReference type="Gene3D" id="3.40.1110.10">
    <property type="entry name" value="Calcium-transporting ATPase, cytoplasmic domain N"/>
    <property type="match status" value="1"/>
</dbReference>
<dbReference type="InterPro" id="IPR059000">
    <property type="entry name" value="ATPase_P-type_domA"/>
</dbReference>
<accession>A0AA39A3U8</accession>
<evidence type="ECO:0000256" key="12">
    <source>
        <dbReference type="ARBA" id="ARBA00022967"/>
    </source>
</evidence>
<feature type="transmembrane region" description="Helical" evidence="17">
    <location>
        <begin position="449"/>
        <end position="469"/>
    </location>
</feature>
<dbReference type="Gene3D" id="1.20.1110.10">
    <property type="entry name" value="Calcium-transporting ATPase, transmembrane domain"/>
    <property type="match status" value="1"/>
</dbReference>
<dbReference type="FunFam" id="2.70.150.10:FF:000006">
    <property type="entry name" value="Calcium-transporting ATPase"/>
    <property type="match status" value="1"/>
</dbReference>
<comment type="similarity">
    <text evidence="2 17">Belongs to the cation transport ATPase (P-type) (TC 3.A.3) family. Type IIB subfamily.</text>
</comment>
<feature type="domain" description="Cation-transporting P-type ATPase N-terminal" evidence="18">
    <location>
        <begin position="208"/>
        <end position="282"/>
    </location>
</feature>
<comment type="function">
    <text evidence="17">Catalyzes the hydrolysis of ATP coupled with the transport of calcium.</text>
</comment>
<dbReference type="SFLD" id="SFLDG00002">
    <property type="entry name" value="C1.7:_P-type_atpase_like"/>
    <property type="match status" value="1"/>
</dbReference>
<keyword evidence="11" id="KW-0112">Calmodulin-binding</keyword>
<dbReference type="EMBL" id="JARBHA010000005">
    <property type="protein sequence ID" value="KAJ9700470.1"/>
    <property type="molecule type" value="Genomic_DNA"/>
</dbReference>
<reference evidence="19 20" key="1">
    <citation type="journal article" date="2023" name="BMC Biotechnol.">
        <title>Vitis rotundifolia cv Carlos genome sequencing.</title>
        <authorList>
            <person name="Huff M."/>
            <person name="Hulse-Kemp A."/>
            <person name="Scheffler B."/>
            <person name="Youngblood R."/>
            <person name="Simpson S."/>
            <person name="Babiker E."/>
            <person name="Staton M."/>
        </authorList>
    </citation>
    <scope>NUCLEOTIDE SEQUENCE [LARGE SCALE GENOMIC DNA]</scope>
    <source>
        <tissue evidence="19">Leaf</tissue>
    </source>
</reference>
<keyword evidence="7 17" id="KW-0547">Nucleotide-binding</keyword>
<gene>
    <name evidence="19" type="ORF">PVL29_005995</name>
</gene>
<evidence type="ECO:0000256" key="14">
    <source>
        <dbReference type="ARBA" id="ARBA00023065"/>
    </source>
</evidence>
<evidence type="ECO:0000313" key="20">
    <source>
        <dbReference type="Proteomes" id="UP001168098"/>
    </source>
</evidence>
<evidence type="ECO:0000256" key="9">
    <source>
        <dbReference type="ARBA" id="ARBA00022840"/>
    </source>
</evidence>
<feature type="transmembrane region" description="Helical" evidence="17">
    <location>
        <begin position="495"/>
        <end position="525"/>
    </location>
</feature>
<dbReference type="PANTHER" id="PTHR24093">
    <property type="entry name" value="CATION TRANSPORTING ATPASE"/>
    <property type="match status" value="1"/>
</dbReference>
<keyword evidence="4 17" id="KW-0109">Calcium transport</keyword>
<evidence type="ECO:0000256" key="7">
    <source>
        <dbReference type="ARBA" id="ARBA00022741"/>
    </source>
</evidence>
<dbReference type="PRINTS" id="PR00119">
    <property type="entry name" value="CATATPASE"/>
</dbReference>
<dbReference type="InterPro" id="IPR018303">
    <property type="entry name" value="ATPase_P-typ_P_site"/>
</dbReference>
<dbReference type="SFLD" id="SFLDS00003">
    <property type="entry name" value="Haloacid_Dehalogenase"/>
    <property type="match status" value="1"/>
</dbReference>
<dbReference type="FunFam" id="1.20.1110.10:FF:000039">
    <property type="entry name" value="Calcium-transporting ATPase"/>
    <property type="match status" value="1"/>
</dbReference>
<keyword evidence="9 17" id="KW-0067">ATP-binding</keyword>
<dbReference type="InterPro" id="IPR023214">
    <property type="entry name" value="HAD_sf"/>
</dbReference>
<dbReference type="GO" id="GO:0005886">
    <property type="term" value="C:plasma membrane"/>
    <property type="evidence" value="ECO:0007669"/>
    <property type="project" value="TreeGrafter"/>
</dbReference>
<dbReference type="InterPro" id="IPR006408">
    <property type="entry name" value="P-type_ATPase_IIB"/>
</dbReference>
<keyword evidence="6" id="KW-0479">Metal-binding</keyword>
<dbReference type="Pfam" id="PF00122">
    <property type="entry name" value="E1-E2_ATPase"/>
    <property type="match status" value="1"/>
</dbReference>
<dbReference type="NCBIfam" id="TIGR01494">
    <property type="entry name" value="ATPase_P-type"/>
    <property type="match status" value="1"/>
</dbReference>